<dbReference type="InterPro" id="IPR040521">
    <property type="entry name" value="KDZ"/>
</dbReference>
<organism evidence="1 2">
    <name type="scientific">Scleroderma citrinum Foug A</name>
    <dbReference type="NCBI Taxonomy" id="1036808"/>
    <lineage>
        <taxon>Eukaryota</taxon>
        <taxon>Fungi</taxon>
        <taxon>Dikarya</taxon>
        <taxon>Basidiomycota</taxon>
        <taxon>Agaricomycotina</taxon>
        <taxon>Agaricomycetes</taxon>
        <taxon>Agaricomycetidae</taxon>
        <taxon>Boletales</taxon>
        <taxon>Sclerodermatineae</taxon>
        <taxon>Sclerodermataceae</taxon>
        <taxon>Scleroderma</taxon>
    </lineage>
</organism>
<reference evidence="2" key="2">
    <citation type="submission" date="2015-01" db="EMBL/GenBank/DDBJ databases">
        <title>Evolutionary Origins and Diversification of the Mycorrhizal Mutualists.</title>
        <authorList>
            <consortium name="DOE Joint Genome Institute"/>
            <consortium name="Mycorrhizal Genomics Consortium"/>
            <person name="Kohler A."/>
            <person name="Kuo A."/>
            <person name="Nagy L.G."/>
            <person name="Floudas D."/>
            <person name="Copeland A."/>
            <person name="Barry K.W."/>
            <person name="Cichocki N."/>
            <person name="Veneault-Fourrey C."/>
            <person name="LaButti K."/>
            <person name="Lindquist E.A."/>
            <person name="Lipzen A."/>
            <person name="Lundell T."/>
            <person name="Morin E."/>
            <person name="Murat C."/>
            <person name="Riley R."/>
            <person name="Ohm R."/>
            <person name="Sun H."/>
            <person name="Tunlid A."/>
            <person name="Henrissat B."/>
            <person name="Grigoriev I.V."/>
            <person name="Hibbett D.S."/>
            <person name="Martin F."/>
        </authorList>
    </citation>
    <scope>NUCLEOTIDE SEQUENCE [LARGE SCALE GENOMIC DNA]</scope>
    <source>
        <strain evidence="2">Foug A</strain>
    </source>
</reference>
<dbReference type="HOGENOM" id="CLU_004552_1_0_1"/>
<name>A0A0C3CSV3_9AGAM</name>
<dbReference type="STRING" id="1036808.A0A0C3CSV3"/>
<accession>A0A0C3CSV3</accession>
<dbReference type="AlphaFoldDB" id="A0A0C3CSV3"/>
<dbReference type="Pfam" id="PF18758">
    <property type="entry name" value="KDZ"/>
    <property type="match status" value="1"/>
</dbReference>
<feature type="non-terminal residue" evidence="1">
    <location>
        <position position="231"/>
    </location>
</feature>
<sequence>ACFSGNIFGHPLQGGGDIHVATDGNFHHCHQCSAGSCPPFYDPIYFIPKAQVNEVGHRIRQACKRVLKQWHAVVLDEAINQYEASYDATDGNKQKATMECFDDTRIMALICHHDIPLFFANIDTPSEQQKFSIALIEHLFTFLLPSATVVVLYDVGCVLAHSLEKFDILCDDIICCIHFATTAMHAYGHEWACQLIYNPQIIPGLGLSDGEGTKRLWSCFIKLIGIQQASS</sequence>
<protein>
    <submittedName>
        <fullName evidence="1">Uncharacterized protein</fullName>
    </submittedName>
</protein>
<proteinExistence type="predicted"/>
<dbReference type="Proteomes" id="UP000053989">
    <property type="component" value="Unassembled WGS sequence"/>
</dbReference>
<reference evidence="1 2" key="1">
    <citation type="submission" date="2014-04" db="EMBL/GenBank/DDBJ databases">
        <authorList>
            <consortium name="DOE Joint Genome Institute"/>
            <person name="Kuo A."/>
            <person name="Kohler A."/>
            <person name="Nagy L.G."/>
            <person name="Floudas D."/>
            <person name="Copeland A."/>
            <person name="Barry K.W."/>
            <person name="Cichocki N."/>
            <person name="Veneault-Fourrey C."/>
            <person name="LaButti K."/>
            <person name="Lindquist E.A."/>
            <person name="Lipzen A."/>
            <person name="Lundell T."/>
            <person name="Morin E."/>
            <person name="Murat C."/>
            <person name="Sun H."/>
            <person name="Tunlid A."/>
            <person name="Henrissat B."/>
            <person name="Grigoriev I.V."/>
            <person name="Hibbett D.S."/>
            <person name="Martin F."/>
            <person name="Nordberg H.P."/>
            <person name="Cantor M.N."/>
            <person name="Hua S.X."/>
        </authorList>
    </citation>
    <scope>NUCLEOTIDE SEQUENCE [LARGE SCALE GENOMIC DNA]</scope>
    <source>
        <strain evidence="1 2">Foug A</strain>
    </source>
</reference>
<dbReference type="PANTHER" id="PTHR33096">
    <property type="entry name" value="CXC2 DOMAIN-CONTAINING PROTEIN"/>
    <property type="match status" value="1"/>
</dbReference>
<dbReference type="PANTHER" id="PTHR33096:SF1">
    <property type="entry name" value="CXC1-LIKE CYSTEINE CLUSTER ASSOCIATED WITH KDZ TRANSPOSASES DOMAIN-CONTAINING PROTEIN"/>
    <property type="match status" value="1"/>
</dbReference>
<gene>
    <name evidence="1" type="ORF">SCLCIDRAFT_92361</name>
</gene>
<feature type="non-terminal residue" evidence="1">
    <location>
        <position position="1"/>
    </location>
</feature>
<evidence type="ECO:0000313" key="1">
    <source>
        <dbReference type="EMBL" id="KIM51655.1"/>
    </source>
</evidence>
<dbReference type="EMBL" id="KN822246">
    <property type="protein sequence ID" value="KIM51655.1"/>
    <property type="molecule type" value="Genomic_DNA"/>
</dbReference>
<keyword evidence="2" id="KW-1185">Reference proteome</keyword>
<evidence type="ECO:0000313" key="2">
    <source>
        <dbReference type="Proteomes" id="UP000053989"/>
    </source>
</evidence>
<dbReference type="OrthoDB" id="3253684at2759"/>
<dbReference type="InParanoid" id="A0A0C3CSV3"/>